<dbReference type="RefSeq" id="WP_063698762.1">
    <property type="nucleotide sequence ID" value="NZ_LUUB01000039.1"/>
</dbReference>
<dbReference type="Proteomes" id="UP000076959">
    <property type="component" value="Unassembled WGS sequence"/>
</dbReference>
<accession>A0A176YXW3</accession>
<sequence length="78" mass="8470">MRAKRTEGTASTRATKASVEPLRTGYGLVVDGHIKASFKARDTALEAGKKLKGRFPHLQVKIYDAETKLSEDVEIAGP</sequence>
<evidence type="ECO:0000313" key="1">
    <source>
        <dbReference type="EMBL" id="OAF12631.1"/>
    </source>
</evidence>
<dbReference type="AlphaFoldDB" id="A0A176YXW3"/>
<name>A0A176YXW3_9BRAD</name>
<dbReference type="STRING" id="1505087.AYJ54_46095"/>
<comment type="caution">
    <text evidence="1">The sequence shown here is derived from an EMBL/GenBank/DDBJ whole genome shotgun (WGS) entry which is preliminary data.</text>
</comment>
<evidence type="ECO:0000313" key="2">
    <source>
        <dbReference type="Proteomes" id="UP000076959"/>
    </source>
</evidence>
<dbReference type="EMBL" id="LUUB01000039">
    <property type="protein sequence ID" value="OAF12631.1"/>
    <property type="molecule type" value="Genomic_DNA"/>
</dbReference>
<keyword evidence="2" id="KW-1185">Reference proteome</keyword>
<reference evidence="1 2" key="1">
    <citation type="submission" date="2016-03" db="EMBL/GenBank/DDBJ databases">
        <title>Draft Genome Sequence of the Strain BR 10245 (Bradyrhizobium sp.) isolated from nodules of Centrolobium paraense.</title>
        <authorList>
            <person name="Simoes-Araujo J.L.Sr."/>
            <person name="Barauna A.C."/>
            <person name="Silva K."/>
            <person name="Zilli J.E."/>
        </authorList>
    </citation>
    <scope>NUCLEOTIDE SEQUENCE [LARGE SCALE GENOMIC DNA]</scope>
    <source>
        <strain evidence="1 2">BR 10245</strain>
    </source>
</reference>
<organism evidence="1 2">
    <name type="scientific">Bradyrhizobium centrolobii</name>
    <dbReference type="NCBI Taxonomy" id="1505087"/>
    <lineage>
        <taxon>Bacteria</taxon>
        <taxon>Pseudomonadati</taxon>
        <taxon>Pseudomonadota</taxon>
        <taxon>Alphaproteobacteria</taxon>
        <taxon>Hyphomicrobiales</taxon>
        <taxon>Nitrobacteraceae</taxon>
        <taxon>Bradyrhizobium</taxon>
    </lineage>
</organism>
<dbReference type="OrthoDB" id="8265523at2"/>
<protein>
    <submittedName>
        <fullName evidence="1">Uncharacterized protein</fullName>
    </submittedName>
</protein>
<proteinExistence type="predicted"/>
<gene>
    <name evidence="1" type="ORF">AYJ54_46095</name>
</gene>